<dbReference type="GO" id="GO:0004467">
    <property type="term" value="F:long-chain fatty acid-CoA ligase activity"/>
    <property type="evidence" value="ECO:0007669"/>
    <property type="project" value="UniProtKB-EC"/>
</dbReference>
<dbReference type="InParanoid" id="H3C6X9"/>
<dbReference type="GO" id="GO:0005783">
    <property type="term" value="C:endoplasmic reticulum"/>
    <property type="evidence" value="ECO:0007669"/>
    <property type="project" value="TreeGrafter"/>
</dbReference>
<reference evidence="5" key="3">
    <citation type="submission" date="2025-09" db="UniProtKB">
        <authorList>
            <consortium name="Ensembl"/>
        </authorList>
    </citation>
    <scope>IDENTIFICATION</scope>
</reference>
<evidence type="ECO:0000256" key="1">
    <source>
        <dbReference type="ARBA" id="ARBA00022598"/>
    </source>
</evidence>
<proteinExistence type="predicted"/>
<evidence type="ECO:0000256" key="3">
    <source>
        <dbReference type="ARBA" id="ARBA00026121"/>
    </source>
</evidence>
<keyword evidence="2" id="KW-0443">Lipid metabolism</keyword>
<protein>
    <recommendedName>
        <fullName evidence="3">long-chain-fatty-acid--CoA ligase</fullName>
        <ecNumber evidence="3">6.2.1.3</ecNumber>
    </recommendedName>
</protein>
<dbReference type="Ensembl" id="ENSTNIT00000002020.1">
    <property type="protein sequence ID" value="ENSTNIP00000004000.1"/>
    <property type="gene ID" value="ENSTNIG00000000345.1"/>
</dbReference>
<evidence type="ECO:0000313" key="5">
    <source>
        <dbReference type="Ensembl" id="ENSTNIP00000004000.1"/>
    </source>
</evidence>
<keyword evidence="2" id="KW-0276">Fatty acid metabolism</keyword>
<dbReference type="SUPFAM" id="SSF56801">
    <property type="entry name" value="Acetyl-CoA synthetase-like"/>
    <property type="match status" value="1"/>
</dbReference>
<dbReference type="PANTHER" id="PTHR43272:SF28">
    <property type="entry name" value="LONG-CHAIN-FATTY-ACID--COA LIGASE 1"/>
    <property type="match status" value="1"/>
</dbReference>
<keyword evidence="6" id="KW-1185">Reference proteome</keyword>
<evidence type="ECO:0000313" key="6">
    <source>
        <dbReference type="Proteomes" id="UP000007303"/>
    </source>
</evidence>
<evidence type="ECO:0000256" key="2">
    <source>
        <dbReference type="ARBA" id="ARBA00022832"/>
    </source>
</evidence>
<reference evidence="5" key="2">
    <citation type="submission" date="2025-08" db="UniProtKB">
        <authorList>
            <consortium name="Ensembl"/>
        </authorList>
    </citation>
    <scope>IDENTIFICATION</scope>
</reference>
<dbReference type="AlphaFoldDB" id="H3C6X9"/>
<reference evidence="6" key="1">
    <citation type="journal article" date="2004" name="Nature">
        <title>Genome duplication in the teleost fish Tetraodon nigroviridis reveals the early vertebrate proto-karyotype.</title>
        <authorList>
            <person name="Jaillon O."/>
            <person name="Aury J.-M."/>
            <person name="Brunet F."/>
            <person name="Petit J.-L."/>
            <person name="Stange-Thomann N."/>
            <person name="Mauceli E."/>
            <person name="Bouneau L."/>
            <person name="Fischer C."/>
            <person name="Ozouf-Costaz C."/>
            <person name="Bernot A."/>
            <person name="Nicaud S."/>
            <person name="Jaffe D."/>
            <person name="Fisher S."/>
            <person name="Lutfalla G."/>
            <person name="Dossat C."/>
            <person name="Segurens B."/>
            <person name="Dasilva C."/>
            <person name="Salanoubat M."/>
            <person name="Levy M."/>
            <person name="Boudet N."/>
            <person name="Castellano S."/>
            <person name="Anthouard V."/>
            <person name="Jubin C."/>
            <person name="Castelli V."/>
            <person name="Katinka M."/>
            <person name="Vacherie B."/>
            <person name="Biemont C."/>
            <person name="Skalli Z."/>
            <person name="Cattolico L."/>
            <person name="Poulain J."/>
            <person name="De Berardinis V."/>
            <person name="Cruaud C."/>
            <person name="Duprat S."/>
            <person name="Brottier P."/>
            <person name="Coutanceau J.-P."/>
            <person name="Gouzy J."/>
            <person name="Parra G."/>
            <person name="Lardier G."/>
            <person name="Chapple C."/>
            <person name="McKernan K.J."/>
            <person name="McEwan P."/>
            <person name="Bosak S."/>
            <person name="Kellis M."/>
            <person name="Volff J.-N."/>
            <person name="Guigo R."/>
            <person name="Zody M.C."/>
            <person name="Mesirov J."/>
            <person name="Lindblad-Toh K."/>
            <person name="Birren B."/>
            <person name="Nusbaum C."/>
            <person name="Kahn D."/>
            <person name="Robinson-Rechavi M."/>
            <person name="Laudet V."/>
            <person name="Schachter V."/>
            <person name="Quetier F."/>
            <person name="Saurin W."/>
            <person name="Scarpelli C."/>
            <person name="Wincker P."/>
            <person name="Lander E.S."/>
            <person name="Weissenbach J."/>
            <person name="Roest Crollius H."/>
        </authorList>
    </citation>
    <scope>NUCLEOTIDE SEQUENCE [LARGE SCALE GENOMIC DNA]</scope>
</reference>
<dbReference type="PANTHER" id="PTHR43272">
    <property type="entry name" value="LONG-CHAIN-FATTY-ACID--COA LIGASE"/>
    <property type="match status" value="1"/>
</dbReference>
<dbReference type="EC" id="6.2.1.3" evidence="3"/>
<dbReference type="GO" id="GO:0016020">
    <property type="term" value="C:membrane"/>
    <property type="evidence" value="ECO:0007669"/>
    <property type="project" value="TreeGrafter"/>
</dbReference>
<accession>H3C6X9</accession>
<dbReference type="STRING" id="99883.ENSTNIP00000004000"/>
<evidence type="ECO:0000259" key="4">
    <source>
        <dbReference type="Pfam" id="PF00501"/>
    </source>
</evidence>
<dbReference type="Pfam" id="PF00501">
    <property type="entry name" value="AMP-binding"/>
    <property type="match status" value="1"/>
</dbReference>
<keyword evidence="1" id="KW-0436">Ligase</keyword>
<sequence>IFIMDLVYRLGLLSLDSVTQYVRSVSTPVWVGTGLVAAATTYLLTARPKALPPICDLDMQSIEIPGGELARRSALQNGDAYTKCYYDDARTMYESFLRGLRVSNDGPCLGSRKPKQPYEWLSYSEVKERAENLGSAFLHRGHSKTKDPHIGIFSQNRAEWTISELACYTYSLVSVPLYDTLGTEAIIYIVEKASISTIVCDLSSKVDLLLSCLEDKKHAVKTVVLMEKPSVELVSRAKRSGIDVISVEEMEALGKANRQPPVPPKPEDMAVICFTSGTTG</sequence>
<dbReference type="HOGENOM" id="CLU_052411_1_1_1"/>
<dbReference type="GeneTree" id="ENSGT00940000154508"/>
<name>H3C6X9_TETNG</name>
<dbReference type="Gene3D" id="3.40.50.12780">
    <property type="entry name" value="N-terminal domain of ligase-like"/>
    <property type="match status" value="1"/>
</dbReference>
<dbReference type="InterPro" id="IPR000873">
    <property type="entry name" value="AMP-dep_synth/lig_dom"/>
</dbReference>
<dbReference type="InterPro" id="IPR042099">
    <property type="entry name" value="ANL_N_sf"/>
</dbReference>
<organism evidence="5 6">
    <name type="scientific">Tetraodon nigroviridis</name>
    <name type="common">Spotted green pufferfish</name>
    <name type="synonym">Chelonodon nigroviridis</name>
    <dbReference type="NCBI Taxonomy" id="99883"/>
    <lineage>
        <taxon>Eukaryota</taxon>
        <taxon>Metazoa</taxon>
        <taxon>Chordata</taxon>
        <taxon>Craniata</taxon>
        <taxon>Vertebrata</taxon>
        <taxon>Euteleostomi</taxon>
        <taxon>Actinopterygii</taxon>
        <taxon>Neopterygii</taxon>
        <taxon>Teleostei</taxon>
        <taxon>Neoteleostei</taxon>
        <taxon>Acanthomorphata</taxon>
        <taxon>Eupercaria</taxon>
        <taxon>Tetraodontiformes</taxon>
        <taxon>Tetradontoidea</taxon>
        <taxon>Tetraodontidae</taxon>
        <taxon>Tetraodon</taxon>
    </lineage>
</organism>
<dbReference type="OMA" id="ITHRNCI"/>
<feature type="domain" description="AMP-dependent synthetase/ligase" evidence="4">
    <location>
        <begin position="117"/>
        <end position="280"/>
    </location>
</feature>
<dbReference type="Proteomes" id="UP000007303">
    <property type="component" value="Unassembled WGS sequence"/>
</dbReference>